<evidence type="ECO:0000256" key="3">
    <source>
        <dbReference type="RuleBase" id="RU004241"/>
    </source>
</evidence>
<dbReference type="Proteomes" id="UP001632038">
    <property type="component" value="Unassembled WGS sequence"/>
</dbReference>
<dbReference type="InterPro" id="IPR035979">
    <property type="entry name" value="RBD_domain_sf"/>
</dbReference>
<sequence length="317" mass="36256">MREQEFPLAWCTFMDQNTRGRGDEPNRILLVTIYHMLYHITEEVLHQDFSPHGLVEKIVISQKSVEFQALIQYESHQSAICARNFLQGRYIYDGCCQLDIEFSTFDVHDITNPTASVEYKTENRHAAHVDTAHMEDSTLDVSNTDDLMSQTKQVEVPDMVKDIELVELIELEECDASILLDDIASLEGEKGVAANLNSVKTVDRIKKVVENECKDVVPSAHIFALAAKDFVFNLGEQDWSINPGSLDFVSNIGVRDWSEKWEKKRRKNSKNNNLSHVIGYGLVNKDEERSRDDESRRGQMSRKCRLGNIIVLCYLVV</sequence>
<dbReference type="InterPro" id="IPR021790">
    <property type="entry name" value="PTBP1-like_RRM2"/>
</dbReference>
<comment type="similarity">
    <text evidence="3">Belongs to the peroxidase family.</text>
</comment>
<dbReference type="SUPFAM" id="SSF48113">
    <property type="entry name" value="Heme-dependent peroxidases"/>
    <property type="match status" value="1"/>
</dbReference>
<keyword evidence="1" id="KW-0677">Repeat</keyword>
<dbReference type="PANTHER" id="PTHR15592">
    <property type="entry name" value="MATRIN 3/NUCLEAR PROTEIN 220-RELATED"/>
    <property type="match status" value="1"/>
</dbReference>
<accession>A0ABD3CFA6</accession>
<dbReference type="InterPro" id="IPR002016">
    <property type="entry name" value="Haem_peroxidase"/>
</dbReference>
<dbReference type="EMBL" id="JAVIJP010000036">
    <property type="protein sequence ID" value="KAL3628257.1"/>
    <property type="molecule type" value="Genomic_DNA"/>
</dbReference>
<comment type="caution">
    <text evidence="5">The sequence shown here is derived from an EMBL/GenBank/DDBJ whole genome shotgun (WGS) entry which is preliminary data.</text>
</comment>
<evidence type="ECO:0000259" key="4">
    <source>
        <dbReference type="PROSITE" id="PS50873"/>
    </source>
</evidence>
<evidence type="ECO:0000313" key="5">
    <source>
        <dbReference type="EMBL" id="KAL3628257.1"/>
    </source>
</evidence>
<organism evidence="5 6">
    <name type="scientific">Castilleja foliolosa</name>
    <dbReference type="NCBI Taxonomy" id="1961234"/>
    <lineage>
        <taxon>Eukaryota</taxon>
        <taxon>Viridiplantae</taxon>
        <taxon>Streptophyta</taxon>
        <taxon>Embryophyta</taxon>
        <taxon>Tracheophyta</taxon>
        <taxon>Spermatophyta</taxon>
        <taxon>Magnoliopsida</taxon>
        <taxon>eudicotyledons</taxon>
        <taxon>Gunneridae</taxon>
        <taxon>Pentapetalae</taxon>
        <taxon>asterids</taxon>
        <taxon>lamiids</taxon>
        <taxon>Lamiales</taxon>
        <taxon>Orobanchaceae</taxon>
        <taxon>Pedicularideae</taxon>
        <taxon>Castillejinae</taxon>
        <taxon>Castilleja</taxon>
    </lineage>
</organism>
<dbReference type="SUPFAM" id="SSF54928">
    <property type="entry name" value="RNA-binding domain, RBD"/>
    <property type="match status" value="1"/>
</dbReference>
<keyword evidence="6" id="KW-1185">Reference proteome</keyword>
<evidence type="ECO:0000256" key="1">
    <source>
        <dbReference type="ARBA" id="ARBA00022737"/>
    </source>
</evidence>
<dbReference type="Gene3D" id="1.10.520.10">
    <property type="match status" value="1"/>
</dbReference>
<gene>
    <name evidence="5" type="ORF">CASFOL_027303</name>
</gene>
<protein>
    <recommendedName>
        <fullName evidence="4">Plant heme peroxidase family profile domain-containing protein</fullName>
    </recommendedName>
</protein>
<evidence type="ECO:0000256" key="2">
    <source>
        <dbReference type="ARBA" id="ARBA00022884"/>
    </source>
</evidence>
<proteinExistence type="inferred from homology"/>
<dbReference type="GO" id="GO:0003723">
    <property type="term" value="F:RNA binding"/>
    <property type="evidence" value="ECO:0007669"/>
    <property type="project" value="UniProtKB-KW"/>
</dbReference>
<dbReference type="Pfam" id="PF00141">
    <property type="entry name" value="peroxidase"/>
    <property type="match status" value="1"/>
</dbReference>
<dbReference type="AlphaFoldDB" id="A0ABD3CFA6"/>
<evidence type="ECO:0000313" key="6">
    <source>
        <dbReference type="Proteomes" id="UP001632038"/>
    </source>
</evidence>
<dbReference type="Gene3D" id="3.30.70.330">
    <property type="match status" value="1"/>
</dbReference>
<dbReference type="InterPro" id="IPR010255">
    <property type="entry name" value="Haem_peroxidase_sf"/>
</dbReference>
<dbReference type="PROSITE" id="PS50873">
    <property type="entry name" value="PEROXIDASE_4"/>
    <property type="match status" value="1"/>
</dbReference>
<dbReference type="InterPro" id="IPR012677">
    <property type="entry name" value="Nucleotide-bd_a/b_plait_sf"/>
</dbReference>
<keyword evidence="2" id="KW-0694">RNA-binding</keyword>
<reference evidence="6" key="1">
    <citation type="journal article" date="2024" name="IScience">
        <title>Strigolactones Initiate the Formation of Haustorium-like Structures in Castilleja.</title>
        <authorList>
            <person name="Buerger M."/>
            <person name="Peterson D."/>
            <person name="Chory J."/>
        </authorList>
    </citation>
    <scope>NUCLEOTIDE SEQUENCE [LARGE SCALE GENOMIC DNA]</scope>
</reference>
<feature type="domain" description="Plant heme peroxidase family profile" evidence="4">
    <location>
        <begin position="171"/>
        <end position="247"/>
    </location>
</feature>
<dbReference type="Pfam" id="PF11835">
    <property type="entry name" value="RRM_8"/>
    <property type="match status" value="1"/>
</dbReference>
<name>A0ABD3CFA6_9LAMI</name>